<dbReference type="eggNOG" id="COG0352">
    <property type="taxonomic scope" value="Bacteria"/>
</dbReference>
<protein>
    <recommendedName>
        <fullName evidence="9">Thiamine-phosphate synthase</fullName>
        <shortName evidence="9">TP synthase</shortName>
        <shortName evidence="9">TPS</shortName>
        <ecNumber evidence="9">2.5.1.3</ecNumber>
    </recommendedName>
    <alternativeName>
        <fullName evidence="9">Thiamine-phosphate pyrophosphorylase</fullName>
        <shortName evidence="9">TMP pyrophosphorylase</shortName>
        <shortName evidence="9">TMP-PPase</shortName>
    </alternativeName>
</protein>
<dbReference type="EMBL" id="ANHY01000030">
    <property type="protein sequence ID" value="EKV26499.1"/>
    <property type="molecule type" value="Genomic_DNA"/>
</dbReference>
<dbReference type="GO" id="GO:0009228">
    <property type="term" value="P:thiamine biosynthetic process"/>
    <property type="evidence" value="ECO:0007669"/>
    <property type="project" value="UniProtKB-KW"/>
</dbReference>
<evidence type="ECO:0000313" key="15">
    <source>
        <dbReference type="Proteomes" id="UP000009881"/>
    </source>
</evidence>
<evidence type="ECO:0000256" key="8">
    <source>
        <dbReference type="ARBA" id="ARBA00047883"/>
    </source>
</evidence>
<comment type="catalytic activity">
    <reaction evidence="7 9 10">
        <text>2-(2-carboxy-4-methylthiazol-5-yl)ethyl phosphate + 4-amino-2-methyl-5-(diphosphooxymethyl)pyrimidine + 2 H(+) = thiamine phosphate + CO2 + diphosphate</text>
        <dbReference type="Rhea" id="RHEA:47848"/>
        <dbReference type="ChEBI" id="CHEBI:15378"/>
        <dbReference type="ChEBI" id="CHEBI:16526"/>
        <dbReference type="ChEBI" id="CHEBI:33019"/>
        <dbReference type="ChEBI" id="CHEBI:37575"/>
        <dbReference type="ChEBI" id="CHEBI:57841"/>
        <dbReference type="ChEBI" id="CHEBI:62890"/>
        <dbReference type="EC" id="2.5.1.3"/>
    </reaction>
</comment>
<dbReference type="GO" id="GO:0005737">
    <property type="term" value="C:cytoplasm"/>
    <property type="evidence" value="ECO:0007669"/>
    <property type="project" value="TreeGrafter"/>
</dbReference>
<evidence type="ECO:0000256" key="1">
    <source>
        <dbReference type="ARBA" id="ARBA00005165"/>
    </source>
</evidence>
<comment type="pathway">
    <text evidence="1 9 11">Cofactor biosynthesis; thiamine diphosphate biosynthesis; thiamine phosphate from 4-amino-2-methyl-5-diphosphomethylpyrimidine and 4-methyl-5-(2-phosphoethyl)-thiazole: step 1/1.</text>
</comment>
<dbReference type="NCBIfam" id="TIGR00693">
    <property type="entry name" value="thiE"/>
    <property type="match status" value="1"/>
</dbReference>
<accession>K9GP58</accession>
<dbReference type="GO" id="GO:0009229">
    <property type="term" value="P:thiamine diphosphate biosynthetic process"/>
    <property type="evidence" value="ECO:0007669"/>
    <property type="project" value="UniProtKB-UniRule"/>
</dbReference>
<evidence type="ECO:0000259" key="13">
    <source>
        <dbReference type="Pfam" id="PF02581"/>
    </source>
</evidence>
<evidence type="ECO:0000256" key="7">
    <source>
        <dbReference type="ARBA" id="ARBA00047851"/>
    </source>
</evidence>
<dbReference type="GO" id="GO:0004789">
    <property type="term" value="F:thiamine-phosphate diphosphorylase activity"/>
    <property type="evidence" value="ECO:0007669"/>
    <property type="project" value="UniProtKB-UniRule"/>
</dbReference>
<keyword evidence="3 9" id="KW-0479">Metal-binding</keyword>
<comment type="similarity">
    <text evidence="9 10">Belongs to the thiamine-phosphate synthase family.</text>
</comment>
<sequence>MAERDDDIPEDLDDPDAFEDEDEDHEGLDGAEVPDLETMVGMVEREPCRLYLITPPRLDDLDAFADTLARALDAGDCAALQIRLKDADDDAVKRAVDRLRPIAQDRDVAVLLNDRPDLAKQTGCDGAHVGQEDTPYREARRILGEDAIVGVTCHDSRHLAMVAAEDGADYVAFGAFYPTLTKNPKAAADLDILRWWQVMMQVPCVAIGGIVPDNARPVVEAGADFLAVCGGVWNHAEGPEAAVKALNAIMAEVTGTA</sequence>
<dbReference type="PANTHER" id="PTHR20857">
    <property type="entry name" value="THIAMINE-PHOSPHATE PYROPHOSPHORYLASE"/>
    <property type="match status" value="1"/>
</dbReference>
<dbReference type="Proteomes" id="UP000009881">
    <property type="component" value="Unassembled WGS sequence"/>
</dbReference>
<dbReference type="PATRIC" id="fig|1238182.3.peg.4342"/>
<proteinExistence type="inferred from homology"/>
<feature type="binding site" evidence="9">
    <location>
        <position position="209"/>
    </location>
    <ligand>
        <name>2-[(2R,5Z)-2-carboxy-4-methylthiazol-5(2H)-ylidene]ethyl phosphate</name>
        <dbReference type="ChEBI" id="CHEBI:62899"/>
    </ligand>
</feature>
<evidence type="ECO:0000256" key="3">
    <source>
        <dbReference type="ARBA" id="ARBA00022723"/>
    </source>
</evidence>
<keyword evidence="2 9" id="KW-0808">Transferase</keyword>
<dbReference type="Gene3D" id="3.20.20.70">
    <property type="entry name" value="Aldolase class I"/>
    <property type="match status" value="1"/>
</dbReference>
<comment type="caution">
    <text evidence="14">The sequence shown here is derived from an EMBL/GenBank/DDBJ whole genome shotgun (WGS) entry which is preliminary data.</text>
</comment>
<keyword evidence="4 9" id="KW-0460">Magnesium</keyword>
<feature type="binding site" evidence="9">
    <location>
        <position position="113"/>
    </location>
    <ligand>
        <name>4-amino-2-methyl-5-(diphosphooxymethyl)pyrimidine</name>
        <dbReference type="ChEBI" id="CHEBI:57841"/>
    </ligand>
</feature>
<keyword evidence="5 9" id="KW-0784">Thiamine biosynthesis</keyword>
<evidence type="ECO:0000256" key="9">
    <source>
        <dbReference type="HAMAP-Rule" id="MF_00097"/>
    </source>
</evidence>
<feature type="binding site" evidence="9">
    <location>
        <begin position="179"/>
        <end position="181"/>
    </location>
    <ligand>
        <name>2-[(2R,5Z)-2-carboxy-4-methylthiazol-5(2H)-ylidene]ethyl phosphate</name>
        <dbReference type="ChEBI" id="CHEBI:62899"/>
    </ligand>
</feature>
<feature type="binding site" evidence="9">
    <location>
        <position position="133"/>
    </location>
    <ligand>
        <name>Mg(2+)</name>
        <dbReference type="ChEBI" id="CHEBI:18420"/>
    </ligand>
</feature>
<comment type="function">
    <text evidence="9">Condenses 4-methyl-5-(beta-hydroxyethyl)thiazole monophosphate (THZ-P) and 2-methyl-4-amino-5-hydroxymethyl pyrimidine pyrophosphate (HMP-PP) to form thiamine monophosphate (TMP).</text>
</comment>
<comment type="catalytic activity">
    <reaction evidence="6 9 10">
        <text>4-methyl-5-(2-phosphooxyethyl)-thiazole + 4-amino-2-methyl-5-(diphosphooxymethyl)pyrimidine + H(+) = thiamine phosphate + diphosphate</text>
        <dbReference type="Rhea" id="RHEA:22328"/>
        <dbReference type="ChEBI" id="CHEBI:15378"/>
        <dbReference type="ChEBI" id="CHEBI:33019"/>
        <dbReference type="ChEBI" id="CHEBI:37575"/>
        <dbReference type="ChEBI" id="CHEBI:57841"/>
        <dbReference type="ChEBI" id="CHEBI:58296"/>
        <dbReference type="EC" id="2.5.1.3"/>
    </reaction>
</comment>
<dbReference type="Pfam" id="PF02581">
    <property type="entry name" value="TMP-TENI"/>
    <property type="match status" value="1"/>
</dbReference>
<dbReference type="InterPro" id="IPR013785">
    <property type="entry name" value="Aldolase_TIM"/>
</dbReference>
<comment type="catalytic activity">
    <reaction evidence="8 9 10">
        <text>2-[(2R,5Z)-2-carboxy-4-methylthiazol-5(2H)-ylidene]ethyl phosphate + 4-amino-2-methyl-5-(diphosphooxymethyl)pyrimidine + 2 H(+) = thiamine phosphate + CO2 + diphosphate</text>
        <dbReference type="Rhea" id="RHEA:47844"/>
        <dbReference type="ChEBI" id="CHEBI:15378"/>
        <dbReference type="ChEBI" id="CHEBI:16526"/>
        <dbReference type="ChEBI" id="CHEBI:33019"/>
        <dbReference type="ChEBI" id="CHEBI:37575"/>
        <dbReference type="ChEBI" id="CHEBI:57841"/>
        <dbReference type="ChEBI" id="CHEBI:62899"/>
        <dbReference type="EC" id="2.5.1.3"/>
    </reaction>
</comment>
<dbReference type="CDD" id="cd00564">
    <property type="entry name" value="TMP_TenI"/>
    <property type="match status" value="1"/>
</dbReference>
<organism evidence="14 15">
    <name type="scientific">Caenispirillum salinarum AK4</name>
    <dbReference type="NCBI Taxonomy" id="1238182"/>
    <lineage>
        <taxon>Bacteria</taxon>
        <taxon>Pseudomonadati</taxon>
        <taxon>Pseudomonadota</taxon>
        <taxon>Alphaproteobacteria</taxon>
        <taxon>Rhodospirillales</taxon>
        <taxon>Novispirillaceae</taxon>
        <taxon>Caenispirillum</taxon>
    </lineage>
</organism>
<feature type="domain" description="Thiamine phosphate synthase/TenI" evidence="13">
    <location>
        <begin position="50"/>
        <end position="231"/>
    </location>
</feature>
<evidence type="ECO:0000313" key="14">
    <source>
        <dbReference type="EMBL" id="EKV26499.1"/>
    </source>
</evidence>
<dbReference type="InterPro" id="IPR034291">
    <property type="entry name" value="TMP_synthase"/>
</dbReference>
<evidence type="ECO:0000256" key="10">
    <source>
        <dbReference type="RuleBase" id="RU003826"/>
    </source>
</evidence>
<feature type="compositionally biased region" description="Acidic residues" evidence="12">
    <location>
        <begin position="1"/>
        <end position="26"/>
    </location>
</feature>
<evidence type="ECO:0000256" key="4">
    <source>
        <dbReference type="ARBA" id="ARBA00022842"/>
    </source>
</evidence>
<evidence type="ECO:0000256" key="5">
    <source>
        <dbReference type="ARBA" id="ARBA00022977"/>
    </source>
</evidence>
<dbReference type="GO" id="GO:0000287">
    <property type="term" value="F:magnesium ion binding"/>
    <property type="evidence" value="ECO:0007669"/>
    <property type="project" value="UniProtKB-UniRule"/>
</dbReference>
<evidence type="ECO:0000256" key="12">
    <source>
        <dbReference type="SAM" id="MobiDB-lite"/>
    </source>
</evidence>
<dbReference type="SUPFAM" id="SSF51391">
    <property type="entry name" value="Thiamin phosphate synthase"/>
    <property type="match status" value="1"/>
</dbReference>
<reference evidence="14 15" key="1">
    <citation type="journal article" date="2013" name="Genome Announc.">
        <title>Draft Genome Sequence of an Alphaproteobacterium, Caenispirillum salinarum AK4(T), Isolated from a Solar Saltern.</title>
        <authorList>
            <person name="Khatri I."/>
            <person name="Singh A."/>
            <person name="Korpole S."/>
            <person name="Pinnaka A.K."/>
            <person name="Subramanian S."/>
        </authorList>
    </citation>
    <scope>NUCLEOTIDE SEQUENCE [LARGE SCALE GENOMIC DNA]</scope>
    <source>
        <strain evidence="14 15">AK4</strain>
    </source>
</reference>
<feature type="binding site" evidence="9">
    <location>
        <begin position="81"/>
        <end position="85"/>
    </location>
    <ligand>
        <name>4-amino-2-methyl-5-(diphosphooxymethyl)pyrimidine</name>
        <dbReference type="ChEBI" id="CHEBI:57841"/>
    </ligand>
</feature>
<evidence type="ECO:0000256" key="2">
    <source>
        <dbReference type="ARBA" id="ARBA00022679"/>
    </source>
</evidence>
<gene>
    <name evidence="9" type="primary">thiE</name>
    <name evidence="14" type="ORF">C882_2791</name>
</gene>
<dbReference type="STRING" id="1238182.C882_2791"/>
<feature type="binding site" evidence="9">
    <location>
        <position position="152"/>
    </location>
    <ligand>
        <name>4-amino-2-methyl-5-(diphosphooxymethyl)pyrimidine</name>
        <dbReference type="ChEBI" id="CHEBI:57841"/>
    </ligand>
</feature>
<feature type="region of interest" description="Disordered" evidence="12">
    <location>
        <begin position="1"/>
        <end position="32"/>
    </location>
</feature>
<dbReference type="PANTHER" id="PTHR20857:SF15">
    <property type="entry name" value="THIAMINE-PHOSPHATE SYNTHASE"/>
    <property type="match status" value="1"/>
</dbReference>
<feature type="binding site" evidence="9">
    <location>
        <position position="182"/>
    </location>
    <ligand>
        <name>4-amino-2-methyl-5-(diphosphooxymethyl)pyrimidine</name>
        <dbReference type="ChEBI" id="CHEBI:57841"/>
    </ligand>
</feature>
<dbReference type="InterPro" id="IPR036206">
    <property type="entry name" value="ThiamineP_synth_sf"/>
</dbReference>
<evidence type="ECO:0000256" key="11">
    <source>
        <dbReference type="RuleBase" id="RU004253"/>
    </source>
</evidence>
<dbReference type="InterPro" id="IPR022998">
    <property type="entry name" value="ThiamineP_synth_TenI"/>
</dbReference>
<name>K9GP58_9PROT</name>
<dbReference type="EC" id="2.5.1.3" evidence="9"/>
<dbReference type="UniPathway" id="UPA00060">
    <property type="reaction ID" value="UER00141"/>
</dbReference>
<dbReference type="AlphaFoldDB" id="K9GP58"/>
<feature type="binding site" evidence="9">
    <location>
        <position position="114"/>
    </location>
    <ligand>
        <name>Mg(2+)</name>
        <dbReference type="ChEBI" id="CHEBI:18420"/>
    </ligand>
</feature>
<evidence type="ECO:0000256" key="6">
    <source>
        <dbReference type="ARBA" id="ARBA00047334"/>
    </source>
</evidence>
<comment type="cofactor">
    <cofactor evidence="9">
        <name>Mg(2+)</name>
        <dbReference type="ChEBI" id="CHEBI:18420"/>
    </cofactor>
    <text evidence="9">Binds 1 Mg(2+) ion per subunit.</text>
</comment>
<comment type="caution">
    <text evidence="9">Lacks conserved residue(s) required for the propagation of feature annotation.</text>
</comment>
<dbReference type="HAMAP" id="MF_00097">
    <property type="entry name" value="TMP_synthase"/>
    <property type="match status" value="1"/>
</dbReference>
<keyword evidence="15" id="KW-1185">Reference proteome</keyword>